<evidence type="ECO:0000313" key="2">
    <source>
        <dbReference type="EMBL" id="WGH21924.1"/>
    </source>
</evidence>
<evidence type="ECO:0000256" key="1">
    <source>
        <dbReference type="SAM" id="Coils"/>
    </source>
</evidence>
<accession>A0AAF0K2Q3</accession>
<gene>
    <name evidence="2" type="primary">40</name>
    <name evidence="2" type="ORF">SEA_TROGGLEHUMPER_40</name>
</gene>
<sequence>MRGKTMAVTEDDLQAKREKLQALRDRRENAVTKRLENEELVGREIESKQLDAEIQAEEAAAARAERIANRTAIRAGVAPIAETIVAEKKEAATVAKAQAKVADQEGK</sequence>
<proteinExistence type="predicted"/>
<protein>
    <submittedName>
        <fullName evidence="2">Uncharacterized protein</fullName>
    </submittedName>
</protein>
<keyword evidence="3" id="KW-1185">Reference proteome</keyword>
<dbReference type="Proteomes" id="UP001242841">
    <property type="component" value="Segment"/>
</dbReference>
<keyword evidence="1" id="KW-0175">Coiled coil</keyword>
<reference evidence="2" key="1">
    <citation type="submission" date="2023-03" db="EMBL/GenBank/DDBJ databases">
        <authorList>
            <person name="Aguilar E."/>
            <person name="Antigua R."/>
            <person name="Antonino C."/>
            <person name="Bisram R."/>
            <person name="Chen J."/>
            <person name="Davilmar B."/>
            <person name="Del R.K."/>
            <person name="Germosen J."/>
            <person name="Hernandez J."/>
            <person name="Kelloggs L."/>
            <person name="Lema C."/>
            <person name="Li J."/>
            <person name="Melendez A."/>
            <person name="Mohammed I."/>
            <person name="Ryan A."/>
            <person name="Singh S."/>
            <person name="Tariq H."/>
            <person name="Golebiewska U.P."/>
            <person name="Russell D.A."/>
            <person name="Jacobs-Sera D."/>
            <person name="Hatfull G.F."/>
        </authorList>
    </citation>
    <scope>NUCLEOTIDE SEQUENCE</scope>
</reference>
<evidence type="ECO:0000313" key="3">
    <source>
        <dbReference type="Proteomes" id="UP001242841"/>
    </source>
</evidence>
<name>A0AAF0K2Q3_9CAUD</name>
<dbReference type="EMBL" id="OQ709222">
    <property type="protein sequence ID" value="WGH21924.1"/>
    <property type="molecule type" value="Genomic_DNA"/>
</dbReference>
<feature type="coiled-coil region" evidence="1">
    <location>
        <begin position="6"/>
        <end position="67"/>
    </location>
</feature>
<organism evidence="2 3">
    <name type="scientific">Rhodococcus phage Trogglehumper</name>
    <dbReference type="NCBI Taxonomy" id="3038381"/>
    <lineage>
        <taxon>Viruses</taxon>
        <taxon>Duplodnaviria</taxon>
        <taxon>Heunggongvirae</taxon>
        <taxon>Uroviricota</taxon>
        <taxon>Caudoviricetes</taxon>
        <taxon>Caudoviricetes incertae sedis</taxon>
        <taxon>Trogglehumpervirus</taxon>
        <taxon>Trogglehumpervirus trogglehumper</taxon>
    </lineage>
</organism>